<evidence type="ECO:0000313" key="1">
    <source>
        <dbReference type="EMBL" id="KAK3308686.1"/>
    </source>
</evidence>
<dbReference type="GeneID" id="87885590"/>
<reference evidence="1" key="1">
    <citation type="journal article" date="2023" name="Mol. Phylogenet. Evol.">
        <title>Genome-scale phylogeny and comparative genomics of the fungal order Sordariales.</title>
        <authorList>
            <person name="Hensen N."/>
            <person name="Bonometti L."/>
            <person name="Westerberg I."/>
            <person name="Brannstrom I.O."/>
            <person name="Guillou S."/>
            <person name="Cros-Aarteil S."/>
            <person name="Calhoun S."/>
            <person name="Haridas S."/>
            <person name="Kuo A."/>
            <person name="Mondo S."/>
            <person name="Pangilinan J."/>
            <person name="Riley R."/>
            <person name="LaButti K."/>
            <person name="Andreopoulos B."/>
            <person name="Lipzen A."/>
            <person name="Chen C."/>
            <person name="Yan M."/>
            <person name="Daum C."/>
            <person name="Ng V."/>
            <person name="Clum A."/>
            <person name="Steindorff A."/>
            <person name="Ohm R.A."/>
            <person name="Martin F."/>
            <person name="Silar P."/>
            <person name="Natvig D.O."/>
            <person name="Lalanne C."/>
            <person name="Gautier V."/>
            <person name="Ament-Velasquez S.L."/>
            <person name="Kruys A."/>
            <person name="Hutchinson M.I."/>
            <person name="Powell A.J."/>
            <person name="Barry K."/>
            <person name="Miller A.N."/>
            <person name="Grigoriev I.V."/>
            <person name="Debuchy R."/>
            <person name="Gladieux P."/>
            <person name="Hiltunen Thoren M."/>
            <person name="Johannesson H."/>
        </authorList>
    </citation>
    <scope>NUCLEOTIDE SEQUENCE</scope>
    <source>
        <strain evidence="1">CBS 333.67</strain>
    </source>
</reference>
<dbReference type="Proteomes" id="UP001273166">
    <property type="component" value="Unassembled WGS sequence"/>
</dbReference>
<evidence type="ECO:0000313" key="2">
    <source>
        <dbReference type="Proteomes" id="UP001273166"/>
    </source>
</evidence>
<reference evidence="1" key="2">
    <citation type="submission" date="2023-06" db="EMBL/GenBank/DDBJ databases">
        <authorList>
            <consortium name="Lawrence Berkeley National Laboratory"/>
            <person name="Mondo S.J."/>
            <person name="Hensen N."/>
            <person name="Bonometti L."/>
            <person name="Westerberg I."/>
            <person name="Brannstrom I.O."/>
            <person name="Guillou S."/>
            <person name="Cros-Aarteil S."/>
            <person name="Calhoun S."/>
            <person name="Haridas S."/>
            <person name="Kuo A."/>
            <person name="Pangilinan J."/>
            <person name="Riley R."/>
            <person name="Labutti K."/>
            <person name="Andreopoulos B."/>
            <person name="Lipzen A."/>
            <person name="Chen C."/>
            <person name="Yanf M."/>
            <person name="Daum C."/>
            <person name="Ng V."/>
            <person name="Clum A."/>
            <person name="Steindorff A."/>
            <person name="Ohm R."/>
            <person name="Martin F."/>
            <person name="Silar P."/>
            <person name="Natvig D."/>
            <person name="Lalanne C."/>
            <person name="Gautier V."/>
            <person name="Ament-Velasquez S.L."/>
            <person name="Kruys A."/>
            <person name="Hutchinson M.I."/>
            <person name="Powell A.J."/>
            <person name="Barry K."/>
            <person name="Miller A.N."/>
            <person name="Grigoriev I.V."/>
            <person name="Debuchy R."/>
            <person name="Gladieux P."/>
            <person name="Thoren M.H."/>
            <person name="Johannesson H."/>
        </authorList>
    </citation>
    <scope>NUCLEOTIDE SEQUENCE</scope>
    <source>
        <strain evidence="1">CBS 333.67</strain>
    </source>
</reference>
<keyword evidence="2" id="KW-1185">Reference proteome</keyword>
<dbReference type="RefSeq" id="XP_062724466.1">
    <property type="nucleotide sequence ID" value="XM_062866761.1"/>
</dbReference>
<organism evidence="1 2">
    <name type="scientific">Chaetomium strumarium</name>
    <dbReference type="NCBI Taxonomy" id="1170767"/>
    <lineage>
        <taxon>Eukaryota</taxon>
        <taxon>Fungi</taxon>
        <taxon>Dikarya</taxon>
        <taxon>Ascomycota</taxon>
        <taxon>Pezizomycotina</taxon>
        <taxon>Sordariomycetes</taxon>
        <taxon>Sordariomycetidae</taxon>
        <taxon>Sordariales</taxon>
        <taxon>Chaetomiaceae</taxon>
        <taxon>Chaetomium</taxon>
    </lineage>
</organism>
<name>A0AAJ0M4E8_9PEZI</name>
<comment type="caution">
    <text evidence="1">The sequence shown here is derived from an EMBL/GenBank/DDBJ whole genome shotgun (WGS) entry which is preliminary data.</text>
</comment>
<protein>
    <submittedName>
        <fullName evidence="1">Uncharacterized protein</fullName>
    </submittedName>
</protein>
<accession>A0AAJ0M4E8</accession>
<dbReference type="EMBL" id="JAUDZG010000002">
    <property type="protein sequence ID" value="KAK3308686.1"/>
    <property type="molecule type" value="Genomic_DNA"/>
</dbReference>
<sequence length="149" mass="15045">MIETIAVTPVGTILAMALKMIVLQTAGNLNMEIIVGLMLREIIVTGVDLALEQLGPITGETEAARDAVTPATVAAHRALEQSAATALVRDCVSAAETVVALAPGIVTIVTGGTIAAVASGATESLALATERGSASLSVEPPRERGMETG</sequence>
<dbReference type="AlphaFoldDB" id="A0AAJ0M4E8"/>
<gene>
    <name evidence="1" type="ORF">B0T15DRAFT_491249</name>
</gene>
<proteinExistence type="predicted"/>